<protein>
    <recommendedName>
        <fullName evidence="1">Integrase catalytic domain-containing protein</fullName>
    </recommendedName>
</protein>
<name>A0A4P6UWA4_9BACL</name>
<sequence length="42" mass="5132">MGKLHPKKAKVSVFEYIECFYNYKRIHSDNRYPSPVMYEKAY</sequence>
<evidence type="ECO:0000313" key="2">
    <source>
        <dbReference type="EMBL" id="QBK27227.1"/>
    </source>
</evidence>
<proteinExistence type="predicted"/>
<evidence type="ECO:0000313" key="3">
    <source>
        <dbReference type="Proteomes" id="UP000291151"/>
    </source>
</evidence>
<dbReference type="KEGG" id="uth:DKZ56_14215"/>
<evidence type="ECO:0000259" key="1">
    <source>
        <dbReference type="Pfam" id="PF13333"/>
    </source>
</evidence>
<dbReference type="Proteomes" id="UP000291151">
    <property type="component" value="Chromosome"/>
</dbReference>
<dbReference type="EMBL" id="CP036528">
    <property type="protein sequence ID" value="QBK27227.1"/>
    <property type="molecule type" value="Genomic_DNA"/>
</dbReference>
<reference evidence="2 3" key="1">
    <citation type="submission" date="2019-02" db="EMBL/GenBank/DDBJ databases">
        <title>Ureibacillus thermophilus.</title>
        <authorList>
            <person name="Sunny J.S."/>
            <person name="Natarajan A."/>
            <person name="Saleena L.M."/>
        </authorList>
    </citation>
    <scope>NUCLEOTIDE SEQUENCE [LARGE SCALE GENOMIC DNA]</scope>
    <source>
        <strain evidence="2 3">LM102</strain>
    </source>
</reference>
<dbReference type="AlphaFoldDB" id="A0A4P6UWA4"/>
<organism evidence="2 3">
    <name type="scientific">Ureibacillus thermophilus</name>
    <dbReference type="NCBI Taxonomy" id="367743"/>
    <lineage>
        <taxon>Bacteria</taxon>
        <taxon>Bacillati</taxon>
        <taxon>Bacillota</taxon>
        <taxon>Bacilli</taxon>
        <taxon>Bacillales</taxon>
        <taxon>Caryophanaceae</taxon>
        <taxon>Ureibacillus</taxon>
    </lineage>
</organism>
<keyword evidence="3" id="KW-1185">Reference proteome</keyword>
<feature type="domain" description="Integrase catalytic" evidence="1">
    <location>
        <begin position="9"/>
        <end position="40"/>
    </location>
</feature>
<dbReference type="Pfam" id="PF13333">
    <property type="entry name" value="rve_2"/>
    <property type="match status" value="1"/>
</dbReference>
<accession>A0A4P6UWA4</accession>
<gene>
    <name evidence="2" type="ORF">DKZ56_14215</name>
</gene>
<dbReference type="GO" id="GO:0015074">
    <property type="term" value="P:DNA integration"/>
    <property type="evidence" value="ECO:0007669"/>
    <property type="project" value="InterPro"/>
</dbReference>
<dbReference type="InterPro" id="IPR001584">
    <property type="entry name" value="Integrase_cat-core"/>
</dbReference>